<name>A0AAJ1U3L6_9ACTN</name>
<protein>
    <submittedName>
        <fullName evidence="2">Uncharacterized protein</fullName>
    </submittedName>
</protein>
<evidence type="ECO:0000256" key="1">
    <source>
        <dbReference type="SAM" id="MobiDB-lite"/>
    </source>
</evidence>
<accession>A0AAJ1U3L6</accession>
<comment type="caution">
    <text evidence="2">The sequence shown here is derived from an EMBL/GenBank/DDBJ whole genome shotgun (WGS) entry which is preliminary data.</text>
</comment>
<evidence type="ECO:0000313" key="3">
    <source>
        <dbReference type="Proteomes" id="UP001239215"/>
    </source>
</evidence>
<reference evidence="2" key="1">
    <citation type="submission" date="2023-07" db="EMBL/GenBank/DDBJ databases">
        <title>Functional and genomic diversity of the sorghum phyllosphere microbiome.</title>
        <authorList>
            <person name="Shade A."/>
        </authorList>
    </citation>
    <scope>NUCLEOTIDE SEQUENCE</scope>
    <source>
        <strain evidence="2">SORGH_AS_1067</strain>
    </source>
</reference>
<dbReference type="AlphaFoldDB" id="A0AAJ1U3L6"/>
<proteinExistence type="predicted"/>
<evidence type="ECO:0000313" key="2">
    <source>
        <dbReference type="EMBL" id="MDQ1104928.1"/>
    </source>
</evidence>
<feature type="region of interest" description="Disordered" evidence="1">
    <location>
        <begin position="47"/>
        <end position="67"/>
    </location>
</feature>
<dbReference type="Proteomes" id="UP001239215">
    <property type="component" value="Unassembled WGS sequence"/>
</dbReference>
<dbReference type="EMBL" id="JAUTAN010000001">
    <property type="protein sequence ID" value="MDQ1104928.1"/>
    <property type="molecule type" value="Genomic_DNA"/>
</dbReference>
<sequence>MPSCAASPVDRARRDPVVETSAVRTHGGVPVGAFFSKKLGRPVPWGQRTRVTARSRSCGSSTGAMRA</sequence>
<gene>
    <name evidence="2" type="ORF">QE405_002212</name>
</gene>
<organism evidence="2 3">
    <name type="scientific">Nocardioides zeae</name>
    <dbReference type="NCBI Taxonomy" id="1457234"/>
    <lineage>
        <taxon>Bacteria</taxon>
        <taxon>Bacillati</taxon>
        <taxon>Actinomycetota</taxon>
        <taxon>Actinomycetes</taxon>
        <taxon>Propionibacteriales</taxon>
        <taxon>Nocardioidaceae</taxon>
        <taxon>Nocardioides</taxon>
    </lineage>
</organism>
<feature type="compositionally biased region" description="Polar residues" evidence="1">
    <location>
        <begin position="49"/>
        <end position="67"/>
    </location>
</feature>